<evidence type="ECO:0000313" key="1">
    <source>
        <dbReference type="EMBL" id="MPC08927.1"/>
    </source>
</evidence>
<reference evidence="1 2" key="1">
    <citation type="submission" date="2019-05" db="EMBL/GenBank/DDBJ databases">
        <title>Another draft genome of Portunus trituberculatus and its Hox gene families provides insights of decapod evolution.</title>
        <authorList>
            <person name="Jeong J.-H."/>
            <person name="Song I."/>
            <person name="Kim S."/>
            <person name="Choi T."/>
            <person name="Kim D."/>
            <person name="Ryu S."/>
            <person name="Kim W."/>
        </authorList>
    </citation>
    <scope>NUCLEOTIDE SEQUENCE [LARGE SCALE GENOMIC DNA]</scope>
    <source>
        <tissue evidence="1">Muscle</tissue>
    </source>
</reference>
<protein>
    <submittedName>
        <fullName evidence="1">Uncharacterized protein</fullName>
    </submittedName>
</protein>
<dbReference type="AlphaFoldDB" id="A0A5B7CHD8"/>
<dbReference type="EMBL" id="VSRR010000049">
    <property type="protein sequence ID" value="MPC08927.1"/>
    <property type="molecule type" value="Genomic_DNA"/>
</dbReference>
<keyword evidence="2" id="KW-1185">Reference proteome</keyword>
<comment type="caution">
    <text evidence="1">The sequence shown here is derived from an EMBL/GenBank/DDBJ whole genome shotgun (WGS) entry which is preliminary data.</text>
</comment>
<organism evidence="1 2">
    <name type="scientific">Portunus trituberculatus</name>
    <name type="common">Swimming crab</name>
    <name type="synonym">Neptunus trituberculatus</name>
    <dbReference type="NCBI Taxonomy" id="210409"/>
    <lineage>
        <taxon>Eukaryota</taxon>
        <taxon>Metazoa</taxon>
        <taxon>Ecdysozoa</taxon>
        <taxon>Arthropoda</taxon>
        <taxon>Crustacea</taxon>
        <taxon>Multicrustacea</taxon>
        <taxon>Malacostraca</taxon>
        <taxon>Eumalacostraca</taxon>
        <taxon>Eucarida</taxon>
        <taxon>Decapoda</taxon>
        <taxon>Pleocyemata</taxon>
        <taxon>Brachyura</taxon>
        <taxon>Eubrachyura</taxon>
        <taxon>Portunoidea</taxon>
        <taxon>Portunidae</taxon>
        <taxon>Portuninae</taxon>
        <taxon>Portunus</taxon>
    </lineage>
</organism>
<name>A0A5B7CHD8_PORTR</name>
<dbReference type="Proteomes" id="UP000324222">
    <property type="component" value="Unassembled WGS sequence"/>
</dbReference>
<evidence type="ECO:0000313" key="2">
    <source>
        <dbReference type="Proteomes" id="UP000324222"/>
    </source>
</evidence>
<accession>A0A5B7CHD8</accession>
<sequence length="86" mass="9686">MALHVLSYVSLMLPSRNDNDTTCTGSSSHPASYTMQDIKTEGITEVADFGLFFWMGFRGNRIHEWQLCPALRLTSHSHSESHSLTQ</sequence>
<proteinExistence type="predicted"/>
<gene>
    <name evidence="1" type="ORF">E2C01_001524</name>
</gene>